<name>A0A316AFL2_9BACT</name>
<proteinExistence type="predicted"/>
<evidence type="ECO:0000259" key="3">
    <source>
        <dbReference type="Pfam" id="PF04389"/>
    </source>
</evidence>
<dbReference type="AlphaFoldDB" id="A0A316AFL2"/>
<evidence type="ECO:0000259" key="2">
    <source>
        <dbReference type="Pfam" id="PF02225"/>
    </source>
</evidence>
<dbReference type="SUPFAM" id="SSF52025">
    <property type="entry name" value="PA domain"/>
    <property type="match status" value="1"/>
</dbReference>
<feature type="domain" description="Peptidase M28" evidence="3">
    <location>
        <begin position="270"/>
        <end position="479"/>
    </location>
</feature>
<comment type="caution">
    <text evidence="4">The sequence shown here is derived from an EMBL/GenBank/DDBJ whole genome shotgun (WGS) entry which is preliminary data.</text>
</comment>
<dbReference type="Pfam" id="PF04389">
    <property type="entry name" value="Peptidase_M28"/>
    <property type="match status" value="1"/>
</dbReference>
<dbReference type="PANTHER" id="PTHR12147:SF26">
    <property type="entry name" value="PEPTIDASE M28 DOMAIN-CONTAINING PROTEIN"/>
    <property type="match status" value="1"/>
</dbReference>
<dbReference type="GO" id="GO:0008235">
    <property type="term" value="F:metalloexopeptidase activity"/>
    <property type="evidence" value="ECO:0007669"/>
    <property type="project" value="InterPro"/>
</dbReference>
<dbReference type="GO" id="GO:0006508">
    <property type="term" value="P:proteolysis"/>
    <property type="evidence" value="ECO:0007669"/>
    <property type="project" value="InterPro"/>
</dbReference>
<gene>
    <name evidence="4" type="ORF">CLV98_11169</name>
</gene>
<dbReference type="InterPro" id="IPR046450">
    <property type="entry name" value="PA_dom_sf"/>
</dbReference>
<dbReference type="PANTHER" id="PTHR12147">
    <property type="entry name" value="METALLOPEPTIDASE M28 FAMILY MEMBER"/>
    <property type="match status" value="1"/>
</dbReference>
<feature type="chain" id="PRO_5016443418" evidence="1">
    <location>
        <begin position="23"/>
        <end position="511"/>
    </location>
</feature>
<dbReference type="EMBL" id="QGDT01000011">
    <property type="protein sequence ID" value="PWJ56575.1"/>
    <property type="molecule type" value="Genomic_DNA"/>
</dbReference>
<dbReference type="InterPro" id="IPR007484">
    <property type="entry name" value="Peptidase_M28"/>
</dbReference>
<keyword evidence="1" id="KW-0732">Signal</keyword>
<reference evidence="4 5" key="1">
    <citation type="submission" date="2018-03" db="EMBL/GenBank/DDBJ databases">
        <title>Genomic Encyclopedia of Archaeal and Bacterial Type Strains, Phase II (KMG-II): from individual species to whole genera.</title>
        <authorList>
            <person name="Goeker M."/>
        </authorList>
    </citation>
    <scope>NUCLEOTIDE SEQUENCE [LARGE SCALE GENOMIC DNA]</scope>
    <source>
        <strain evidence="4 5">DSM 100346</strain>
    </source>
</reference>
<dbReference type="SUPFAM" id="SSF53187">
    <property type="entry name" value="Zn-dependent exopeptidases"/>
    <property type="match status" value="1"/>
</dbReference>
<feature type="domain" description="PA" evidence="2">
    <location>
        <begin position="133"/>
        <end position="242"/>
    </location>
</feature>
<dbReference type="InterPro" id="IPR045175">
    <property type="entry name" value="M28_fam"/>
</dbReference>
<dbReference type="Gene3D" id="3.40.630.10">
    <property type="entry name" value="Zn peptidases"/>
    <property type="match status" value="2"/>
</dbReference>
<dbReference type="Pfam" id="PF02225">
    <property type="entry name" value="PA"/>
    <property type="match status" value="1"/>
</dbReference>
<protein>
    <submittedName>
        <fullName evidence="4">PA domain-containing protein</fullName>
    </submittedName>
</protein>
<sequence>MKLQSFALAAFTALLISQPVAAQKRKKTELPETIITQAETASHMRFLASDELQGRRTGEQGNRVAARYIAEQYRRLGIVPVTGIDADAPNAYFQEVAFEKLGRNGSGEILAQADRFVSGKDWILMSGEAADLEAPLVYAGFGLENQDKGWNDYKGIDVAGKIVLVQSGTPDVQTPSEIIASSTEKRNLAIAKGAIGVIELFDAPMPWNIVLNYFSGEKIALAQSQNKDSKVIPHAWINGKEANIVRSLRGVENIRFKTSGRQRQLISSANVVGHIPGTDPILKDEYVLLSAHYDHVGVGQQGGQAYSPEDSIFNGARDNAFGSVALLTAAQALSQHPPKRSVLVVALTGEEIGLLGSQYYSAHPLLPLNKCIFNLNSDGAGYSDTTIVAVMGLDRTGAKKEIMKAAKTFGLGVFADPSPEQGLFDRSDNVSFAKKGIPAPTFSPGFTSFSGDIMKYYHQAIDNPESINFDYLHRFSQAFSLAARLIADKETAPFWSEGDKYEKAGNALYGK</sequence>
<organism evidence="4 5">
    <name type="scientific">Dyadobacter jejuensis</name>
    <dbReference type="NCBI Taxonomy" id="1082580"/>
    <lineage>
        <taxon>Bacteria</taxon>
        <taxon>Pseudomonadati</taxon>
        <taxon>Bacteroidota</taxon>
        <taxon>Cytophagia</taxon>
        <taxon>Cytophagales</taxon>
        <taxon>Spirosomataceae</taxon>
        <taxon>Dyadobacter</taxon>
    </lineage>
</organism>
<feature type="signal peptide" evidence="1">
    <location>
        <begin position="1"/>
        <end position="22"/>
    </location>
</feature>
<evidence type="ECO:0000313" key="4">
    <source>
        <dbReference type="EMBL" id="PWJ56575.1"/>
    </source>
</evidence>
<accession>A0A316AFL2</accession>
<evidence type="ECO:0000256" key="1">
    <source>
        <dbReference type="SAM" id="SignalP"/>
    </source>
</evidence>
<evidence type="ECO:0000313" key="5">
    <source>
        <dbReference type="Proteomes" id="UP000245880"/>
    </source>
</evidence>
<dbReference type="InterPro" id="IPR003137">
    <property type="entry name" value="PA_domain"/>
</dbReference>
<dbReference type="RefSeq" id="WP_109676489.1">
    <property type="nucleotide sequence ID" value="NZ_QGDT01000011.1"/>
</dbReference>
<dbReference type="Gene3D" id="3.50.30.30">
    <property type="match status" value="1"/>
</dbReference>
<keyword evidence="5" id="KW-1185">Reference proteome</keyword>
<dbReference type="OrthoDB" id="1521787at2"/>
<dbReference type="Proteomes" id="UP000245880">
    <property type="component" value="Unassembled WGS sequence"/>
</dbReference>